<sequence length="80" mass="9110">MTTPAATDTVYYFSVRVSYIQCEALYQSPPPPVVLTDDRGVRVQVPAVCMRQFVTSTGIRGRFRLIVDKSHKIRSFERVT</sequence>
<dbReference type="Proteomes" id="UP000631300">
    <property type="component" value="Unassembled WGS sequence"/>
</dbReference>
<reference evidence="1" key="2">
    <citation type="submission" date="2020-09" db="EMBL/GenBank/DDBJ databases">
        <authorList>
            <person name="Sun Q."/>
            <person name="Kim S."/>
        </authorList>
    </citation>
    <scope>NUCLEOTIDE SEQUENCE</scope>
    <source>
        <strain evidence="1">KCTC 22164</strain>
    </source>
</reference>
<dbReference type="RefSeq" id="WP_189406620.1">
    <property type="nucleotide sequence ID" value="NZ_BMXP01000005.1"/>
</dbReference>
<dbReference type="InterPro" id="IPR021363">
    <property type="entry name" value="DUF2835"/>
</dbReference>
<evidence type="ECO:0000313" key="1">
    <source>
        <dbReference type="EMBL" id="GGW88508.1"/>
    </source>
</evidence>
<accession>A0A918JLR6</accession>
<name>A0A918JLR6_9ALTE</name>
<reference evidence="1" key="1">
    <citation type="journal article" date="2014" name="Int. J. Syst. Evol. Microbiol.">
        <title>Complete genome sequence of Corynebacterium casei LMG S-19264T (=DSM 44701T), isolated from a smear-ripened cheese.</title>
        <authorList>
            <consortium name="US DOE Joint Genome Institute (JGI-PGF)"/>
            <person name="Walter F."/>
            <person name="Albersmeier A."/>
            <person name="Kalinowski J."/>
            <person name="Ruckert C."/>
        </authorList>
    </citation>
    <scope>NUCLEOTIDE SEQUENCE</scope>
    <source>
        <strain evidence="1">KCTC 22164</strain>
    </source>
</reference>
<protein>
    <recommendedName>
        <fullName evidence="3">DUF2835 family protein</fullName>
    </recommendedName>
</protein>
<dbReference type="AlphaFoldDB" id="A0A918JLR6"/>
<gene>
    <name evidence="1" type="ORF">GCM10007391_23160</name>
</gene>
<dbReference type="Pfam" id="PF11197">
    <property type="entry name" value="DUF2835"/>
    <property type="match status" value="1"/>
</dbReference>
<organism evidence="1 2">
    <name type="scientific">Alteromonas halophila</name>
    <dbReference type="NCBI Taxonomy" id="516698"/>
    <lineage>
        <taxon>Bacteria</taxon>
        <taxon>Pseudomonadati</taxon>
        <taxon>Pseudomonadota</taxon>
        <taxon>Gammaproteobacteria</taxon>
        <taxon>Alteromonadales</taxon>
        <taxon>Alteromonadaceae</taxon>
        <taxon>Alteromonas/Salinimonas group</taxon>
        <taxon>Alteromonas</taxon>
    </lineage>
</organism>
<evidence type="ECO:0008006" key="3">
    <source>
        <dbReference type="Google" id="ProtNLM"/>
    </source>
</evidence>
<proteinExistence type="predicted"/>
<dbReference type="EMBL" id="BMXP01000005">
    <property type="protein sequence ID" value="GGW88508.1"/>
    <property type="molecule type" value="Genomic_DNA"/>
</dbReference>
<comment type="caution">
    <text evidence="1">The sequence shown here is derived from an EMBL/GenBank/DDBJ whole genome shotgun (WGS) entry which is preliminary data.</text>
</comment>
<evidence type="ECO:0000313" key="2">
    <source>
        <dbReference type="Proteomes" id="UP000631300"/>
    </source>
</evidence>
<keyword evidence="2" id="KW-1185">Reference proteome</keyword>